<dbReference type="InterPro" id="IPR006127">
    <property type="entry name" value="ZnuA-like"/>
</dbReference>
<evidence type="ECO:0000256" key="1">
    <source>
        <dbReference type="ARBA" id="ARBA00011028"/>
    </source>
</evidence>
<dbReference type="EMBL" id="CP002629">
    <property type="protein sequence ID" value="AEB08039.1"/>
    <property type="molecule type" value="Genomic_DNA"/>
</dbReference>
<reference evidence="7" key="2">
    <citation type="submission" date="2011-03" db="EMBL/GenBank/DDBJ databases">
        <title>The complete genome of Desulfobacca acetoxidans DSM 11109.</title>
        <authorList>
            <consortium name="US DOE Joint Genome Institute (JGI-PGF)"/>
            <person name="Lucas S."/>
            <person name="Copeland A."/>
            <person name="Lapidus A."/>
            <person name="Bruce D."/>
            <person name="Goodwin L."/>
            <person name="Pitluck S."/>
            <person name="Peters L."/>
            <person name="Kyrpides N."/>
            <person name="Mavromatis K."/>
            <person name="Ivanova N."/>
            <person name="Ovchinnikova G."/>
            <person name="Teshima H."/>
            <person name="Detter J.C."/>
            <person name="Han C."/>
            <person name="Land M."/>
            <person name="Hauser L."/>
            <person name="Markowitz V."/>
            <person name="Cheng J.-F."/>
            <person name="Hugenholtz P."/>
            <person name="Woyke T."/>
            <person name="Wu D."/>
            <person name="Spring S."/>
            <person name="Schueler E."/>
            <person name="Brambilla E."/>
            <person name="Klenk H.-P."/>
            <person name="Eisen J.A."/>
        </authorList>
    </citation>
    <scope>NUCLEOTIDE SEQUENCE [LARGE SCALE GENOMIC DNA]</scope>
    <source>
        <strain evidence="7">ATCC 700848 / DSM 11109 / ASRB2</strain>
    </source>
</reference>
<dbReference type="PRINTS" id="PR00690">
    <property type="entry name" value="ADHESNFAMILY"/>
</dbReference>
<protein>
    <submittedName>
        <fullName evidence="6">ABC-type metal ion transporter, periplasmic subunit</fullName>
    </submittedName>
</protein>
<dbReference type="Proteomes" id="UP000000483">
    <property type="component" value="Chromosome"/>
</dbReference>
<dbReference type="GO" id="GO:0007155">
    <property type="term" value="P:cell adhesion"/>
    <property type="evidence" value="ECO:0007669"/>
    <property type="project" value="InterPro"/>
</dbReference>
<dbReference type="InterPro" id="IPR006129">
    <property type="entry name" value="AdhesinB"/>
</dbReference>
<feature type="region of interest" description="Disordered" evidence="5">
    <location>
        <begin position="135"/>
        <end position="161"/>
    </location>
</feature>
<dbReference type="Pfam" id="PF01297">
    <property type="entry name" value="ZnuA"/>
    <property type="match status" value="1"/>
</dbReference>
<evidence type="ECO:0000256" key="2">
    <source>
        <dbReference type="ARBA" id="ARBA00022448"/>
    </source>
</evidence>
<dbReference type="HOGENOM" id="CLU_016838_1_2_7"/>
<evidence type="ECO:0000256" key="4">
    <source>
        <dbReference type="RuleBase" id="RU003512"/>
    </source>
</evidence>
<evidence type="ECO:0000313" key="6">
    <source>
        <dbReference type="EMBL" id="AEB08039.1"/>
    </source>
</evidence>
<keyword evidence="2 4" id="KW-0813">Transport</keyword>
<dbReference type="GO" id="GO:0046872">
    <property type="term" value="F:metal ion binding"/>
    <property type="evidence" value="ECO:0007669"/>
    <property type="project" value="InterPro"/>
</dbReference>
<dbReference type="PANTHER" id="PTHR42953">
    <property type="entry name" value="HIGH-AFFINITY ZINC UPTAKE SYSTEM PROTEIN ZNUA-RELATED"/>
    <property type="match status" value="1"/>
</dbReference>
<dbReference type="SUPFAM" id="SSF53807">
    <property type="entry name" value="Helical backbone' metal receptor"/>
    <property type="match status" value="1"/>
</dbReference>
<comment type="similarity">
    <text evidence="1 4">Belongs to the bacterial solute-binding protein 9 family.</text>
</comment>
<dbReference type="Gene3D" id="3.40.50.1980">
    <property type="entry name" value="Nitrogenase molybdenum iron protein domain"/>
    <property type="match status" value="2"/>
</dbReference>
<dbReference type="PRINTS" id="PR00691">
    <property type="entry name" value="ADHESINB"/>
</dbReference>
<organism evidence="6 7">
    <name type="scientific">Desulfobacca acetoxidans (strain ATCC 700848 / DSM 11109 / ASRB2)</name>
    <dbReference type="NCBI Taxonomy" id="880072"/>
    <lineage>
        <taxon>Bacteria</taxon>
        <taxon>Pseudomonadati</taxon>
        <taxon>Thermodesulfobacteriota</taxon>
        <taxon>Desulfobaccia</taxon>
        <taxon>Desulfobaccales</taxon>
        <taxon>Desulfobaccaceae</taxon>
        <taxon>Desulfobacca</taxon>
    </lineage>
</organism>
<dbReference type="InterPro" id="IPR006128">
    <property type="entry name" value="Lipoprotein_PsaA-like"/>
</dbReference>
<gene>
    <name evidence="6" type="ordered locus">Desac_0142</name>
</gene>
<evidence type="ECO:0000256" key="3">
    <source>
        <dbReference type="ARBA" id="ARBA00022729"/>
    </source>
</evidence>
<dbReference type="eggNOG" id="COG0803">
    <property type="taxonomic scope" value="Bacteria"/>
</dbReference>
<name>F2NBW2_DESAR</name>
<keyword evidence="7" id="KW-1185">Reference proteome</keyword>
<sequence length="331" mass="36329">MRPRGVWFGCIGLLLTLGFLPVNPVLCQVAKVRVVASIVPLADFCRQIGGDRVDVEVFIPPGASPHSFEPSPGVLANLAQAKVLVYNGAGLEPWVDRFLAALGDHKPALVEAAQGIELIQEVPKQLAGLEVGETGHHQSGDYGKAKQGVRESNSQRTSHAAEVGNPHIWLDPILVQDTCRRIAAILAQVDPPHRTFYEANLNHYVAELAALHERIATRTAAFRIKEYIGFHPSFSYFARRYQLREVGVLEAAPGREPTPRALAGIVQAIKCYGIRVIFSEPQFSPRLAQAIARDTGVKVLMLDPIGGRLPYGENYLKLMQYNLETMAQAME</sequence>
<keyword evidence="3" id="KW-0732">Signal</keyword>
<dbReference type="AlphaFoldDB" id="F2NBW2"/>
<dbReference type="GO" id="GO:0030001">
    <property type="term" value="P:metal ion transport"/>
    <property type="evidence" value="ECO:0007669"/>
    <property type="project" value="InterPro"/>
</dbReference>
<accession>F2NBW2</accession>
<reference evidence="6 7" key="1">
    <citation type="journal article" date="2011" name="Stand. Genomic Sci.">
        <title>Complete genome sequence of the acetate-degrading sulfate reducer Desulfobacca acetoxidans type strain (ASRB2).</title>
        <authorList>
            <person name="Goker M."/>
            <person name="Teshima H."/>
            <person name="Lapidus A."/>
            <person name="Nolan M."/>
            <person name="Lucas S."/>
            <person name="Hammon N."/>
            <person name="Deshpande S."/>
            <person name="Cheng J.F."/>
            <person name="Tapia R."/>
            <person name="Han C."/>
            <person name="Goodwin L."/>
            <person name="Pitluck S."/>
            <person name="Huntemann M."/>
            <person name="Liolios K."/>
            <person name="Ivanova N."/>
            <person name="Pagani I."/>
            <person name="Mavromatis K."/>
            <person name="Ovchinikova G."/>
            <person name="Pati A."/>
            <person name="Chen A."/>
            <person name="Palaniappan K."/>
            <person name="Land M."/>
            <person name="Hauser L."/>
            <person name="Brambilla E.M."/>
            <person name="Rohde M."/>
            <person name="Spring S."/>
            <person name="Detter J.C."/>
            <person name="Woyke T."/>
            <person name="Bristow J."/>
            <person name="Eisen J.A."/>
            <person name="Markowitz V."/>
            <person name="Hugenholtz P."/>
            <person name="Kyrpides N.C."/>
            <person name="Klenk H.P."/>
        </authorList>
    </citation>
    <scope>NUCLEOTIDE SEQUENCE [LARGE SCALE GENOMIC DNA]</scope>
    <source>
        <strain evidence="7">ATCC 700848 / DSM 11109 / ASRB2</strain>
    </source>
</reference>
<evidence type="ECO:0000313" key="7">
    <source>
        <dbReference type="Proteomes" id="UP000000483"/>
    </source>
</evidence>
<dbReference type="STRING" id="880072.Desac_0142"/>
<dbReference type="InterPro" id="IPR050492">
    <property type="entry name" value="Bact_metal-bind_prot9"/>
</dbReference>
<dbReference type="KEGG" id="dao:Desac_0142"/>
<proteinExistence type="inferred from homology"/>
<dbReference type="PANTHER" id="PTHR42953:SF3">
    <property type="entry name" value="HIGH-AFFINITY ZINC UPTAKE SYSTEM PROTEIN ZNUA"/>
    <property type="match status" value="1"/>
</dbReference>
<evidence type="ECO:0000256" key="5">
    <source>
        <dbReference type="SAM" id="MobiDB-lite"/>
    </source>
</evidence>
<dbReference type="OrthoDB" id="9810636at2"/>